<keyword evidence="1 5" id="KW-0436">Ligase</keyword>
<dbReference type="SUPFAM" id="SSF51246">
    <property type="entry name" value="Rudiment single hybrid motif"/>
    <property type="match status" value="1"/>
</dbReference>
<feature type="binding site" evidence="5">
    <location>
        <begin position="266"/>
        <end position="267"/>
    </location>
    <ligand>
        <name>ATP</name>
        <dbReference type="ChEBI" id="CHEBI:30616"/>
    </ligand>
</feature>
<feature type="domain" description="ATP-grasp" evidence="7">
    <location>
        <begin position="110"/>
        <end position="296"/>
    </location>
</feature>
<evidence type="ECO:0000256" key="4">
    <source>
        <dbReference type="ARBA" id="ARBA00022840"/>
    </source>
</evidence>
<keyword evidence="4 5" id="KW-0067">ATP-binding</keyword>
<dbReference type="SUPFAM" id="SSF56059">
    <property type="entry name" value="Glutathione synthetase ATP-binding domain-like"/>
    <property type="match status" value="1"/>
</dbReference>
<feature type="binding site" evidence="5">
    <location>
        <position position="146"/>
    </location>
    <ligand>
        <name>ATP</name>
        <dbReference type="ChEBI" id="CHEBI:30616"/>
    </ligand>
</feature>
<keyword evidence="9" id="KW-1185">Reference proteome</keyword>
<dbReference type="PANTHER" id="PTHR11609">
    <property type="entry name" value="PURINE BIOSYNTHESIS PROTEIN 6/7, PUR6/7"/>
    <property type="match status" value="1"/>
</dbReference>
<dbReference type="PROSITE" id="PS50975">
    <property type="entry name" value="ATP_GRASP"/>
    <property type="match status" value="1"/>
</dbReference>
<dbReference type="InterPro" id="IPR005875">
    <property type="entry name" value="PurK"/>
</dbReference>
<feature type="binding site" evidence="5">
    <location>
        <position position="106"/>
    </location>
    <ligand>
        <name>ATP</name>
        <dbReference type="ChEBI" id="CHEBI:30616"/>
    </ligand>
</feature>
<feature type="binding site" evidence="5">
    <location>
        <begin position="181"/>
        <end position="184"/>
    </location>
    <ligand>
        <name>ATP</name>
        <dbReference type="ChEBI" id="CHEBI:30616"/>
    </ligand>
</feature>
<evidence type="ECO:0000313" key="9">
    <source>
        <dbReference type="Proteomes" id="UP000480185"/>
    </source>
</evidence>
<organism evidence="8 9">
    <name type="scientific">Salinibacillus xinjiangensis</name>
    <dbReference type="NCBI Taxonomy" id="1229268"/>
    <lineage>
        <taxon>Bacteria</taxon>
        <taxon>Bacillati</taxon>
        <taxon>Bacillota</taxon>
        <taxon>Bacilli</taxon>
        <taxon>Bacillales</taxon>
        <taxon>Bacillaceae</taxon>
        <taxon>Salinibacillus</taxon>
    </lineage>
</organism>
<evidence type="ECO:0000256" key="6">
    <source>
        <dbReference type="RuleBase" id="RU361200"/>
    </source>
</evidence>
<dbReference type="InterPro" id="IPR016185">
    <property type="entry name" value="PreATP-grasp_dom_sf"/>
</dbReference>
<dbReference type="GO" id="GO:0005524">
    <property type="term" value="F:ATP binding"/>
    <property type="evidence" value="ECO:0007669"/>
    <property type="project" value="UniProtKB-UniRule"/>
</dbReference>
<dbReference type="AlphaFoldDB" id="A0A6G1XAZ4"/>
<dbReference type="PANTHER" id="PTHR11609:SF5">
    <property type="entry name" value="PHOSPHORIBOSYLAMINOIMIDAZOLE CARBOXYLASE"/>
    <property type="match status" value="1"/>
</dbReference>
<feature type="binding site" evidence="5">
    <location>
        <begin position="151"/>
        <end position="157"/>
    </location>
    <ligand>
        <name>ATP</name>
        <dbReference type="ChEBI" id="CHEBI:30616"/>
    </ligand>
</feature>
<dbReference type="UniPathway" id="UPA00074">
    <property type="reaction ID" value="UER00942"/>
</dbReference>
<dbReference type="FunFam" id="3.30.1490.20:FF:000015">
    <property type="entry name" value="N5-carboxyaminoimidazole ribonucleotide synthase"/>
    <property type="match status" value="1"/>
</dbReference>
<dbReference type="RefSeq" id="WP_153729929.1">
    <property type="nucleotide sequence ID" value="NZ_WJNH01000015.1"/>
</dbReference>
<keyword evidence="3 5" id="KW-0658">Purine biosynthesis</keyword>
<dbReference type="InterPro" id="IPR013815">
    <property type="entry name" value="ATP_grasp_subdomain_1"/>
</dbReference>
<comment type="function">
    <text evidence="6">Catalyzes the ATP-dependent conversion of 5-aminoimidazole ribonucleotide (AIR) and HCO(3)- to N5-carboxyaminoimidazole ribonucleotide (N5-CAIR).</text>
</comment>
<dbReference type="NCBIfam" id="NF004675">
    <property type="entry name" value="PRK06019.1-1"/>
    <property type="match status" value="1"/>
</dbReference>
<dbReference type="NCBIfam" id="TIGR01161">
    <property type="entry name" value="purK"/>
    <property type="match status" value="1"/>
</dbReference>
<dbReference type="InterPro" id="IPR003135">
    <property type="entry name" value="ATP-grasp_carboxylate-amine"/>
</dbReference>
<dbReference type="GO" id="GO:0004638">
    <property type="term" value="F:phosphoribosylaminoimidazole carboxylase activity"/>
    <property type="evidence" value="ECO:0007669"/>
    <property type="project" value="InterPro"/>
</dbReference>
<accession>A0A6G1XAZ4</accession>
<dbReference type="EC" id="6.3.4.18" evidence="5 6"/>
<comment type="similarity">
    <text evidence="5 6">Belongs to the PurK/PurT family.</text>
</comment>
<name>A0A6G1XAZ4_9BACI</name>
<protein>
    <recommendedName>
        <fullName evidence="5 6">N5-carboxyaminoimidazole ribonucleotide synthase</fullName>
        <shortName evidence="5 6">N5-CAIR synthase</shortName>
        <ecNumber evidence="5 6">6.3.4.18</ecNumber>
    </recommendedName>
    <alternativeName>
        <fullName evidence="5 6">5-(carboxyamino)imidazole ribonucleotide synthetase</fullName>
    </alternativeName>
</protein>
<dbReference type="Pfam" id="PF22660">
    <property type="entry name" value="RS_preATP-grasp-like"/>
    <property type="match status" value="1"/>
</dbReference>
<dbReference type="FunFam" id="3.40.50.20:FF:000016">
    <property type="entry name" value="N5-carboxyaminoimidazole ribonucleotide synthase"/>
    <property type="match status" value="1"/>
</dbReference>
<dbReference type="EMBL" id="WJNH01000015">
    <property type="protein sequence ID" value="MRG88050.1"/>
    <property type="molecule type" value="Genomic_DNA"/>
</dbReference>
<keyword evidence="2 5" id="KW-0547">Nucleotide-binding</keyword>
<dbReference type="GO" id="GO:0006189">
    <property type="term" value="P:'de novo' IMP biosynthetic process"/>
    <property type="evidence" value="ECO:0007669"/>
    <property type="project" value="UniProtKB-UniRule"/>
</dbReference>
<evidence type="ECO:0000256" key="1">
    <source>
        <dbReference type="ARBA" id="ARBA00022598"/>
    </source>
</evidence>
<dbReference type="Pfam" id="PF17769">
    <property type="entry name" value="PurK_C"/>
    <property type="match status" value="1"/>
</dbReference>
<evidence type="ECO:0000256" key="2">
    <source>
        <dbReference type="ARBA" id="ARBA00022741"/>
    </source>
</evidence>
<dbReference type="Gene3D" id="3.30.1490.20">
    <property type="entry name" value="ATP-grasp fold, A domain"/>
    <property type="match status" value="1"/>
</dbReference>
<comment type="pathway">
    <text evidence="5 6">Purine metabolism; IMP biosynthesis via de novo pathway; 5-amino-1-(5-phospho-D-ribosyl)imidazole-4-carboxylate from 5-amino-1-(5-phospho-D-ribosyl)imidazole (N5-CAIR route): step 1/2.</text>
</comment>
<dbReference type="GO" id="GO:0034028">
    <property type="term" value="F:5-(carboxyamino)imidazole ribonucleotide synthase activity"/>
    <property type="evidence" value="ECO:0007669"/>
    <property type="project" value="UniProtKB-UniRule"/>
</dbReference>
<proteinExistence type="inferred from homology"/>
<dbReference type="InterPro" id="IPR054350">
    <property type="entry name" value="PurT/PurK_preATP-grasp"/>
</dbReference>
<sequence length="381" mass="41894">MDIILPGSTIGIIGGGQLGRMMAVAAKEMGYQVAVLDPTPNSPTGQLADVEIVAPYDDLEAAKQLADVSDVVTYEFENVDYDVLTWLEDNANLPQGSELIQVTQDRANEKIAIEKSGAAFVPYHLVNSYDELKQAIDRIGIPSVLKTRTGGYDGKGQVMVKSQSDIQEAAKLLEQGPCILEKFIDFDKEISVIVNRNGKGETKTFPVGENIHHEHILLQTIVPARVELSINERAQHIAIDLAESLDMVGTLGVEMFLTKEGHIYLNELAPRPHNSGHYTLNACETTQFQQHVRAICQWPLGSTELQTPVVMMNILGEHVDKVVANIPNFRSGHLHLYGKNGVKPKRKVGHINVTGSELVTILDHITSLNVWHMQDEASGVK</sequence>
<feature type="binding site" evidence="5">
    <location>
        <position position="189"/>
    </location>
    <ligand>
        <name>ATP</name>
        <dbReference type="ChEBI" id="CHEBI:30616"/>
    </ligand>
</feature>
<comment type="catalytic activity">
    <reaction evidence="5 6">
        <text>5-amino-1-(5-phospho-beta-D-ribosyl)imidazole + hydrogencarbonate + ATP = 5-carboxyamino-1-(5-phospho-D-ribosyl)imidazole + ADP + phosphate + 2 H(+)</text>
        <dbReference type="Rhea" id="RHEA:19317"/>
        <dbReference type="ChEBI" id="CHEBI:15378"/>
        <dbReference type="ChEBI" id="CHEBI:17544"/>
        <dbReference type="ChEBI" id="CHEBI:30616"/>
        <dbReference type="ChEBI" id="CHEBI:43474"/>
        <dbReference type="ChEBI" id="CHEBI:58730"/>
        <dbReference type="ChEBI" id="CHEBI:137981"/>
        <dbReference type="ChEBI" id="CHEBI:456216"/>
        <dbReference type="EC" id="6.3.4.18"/>
    </reaction>
</comment>
<gene>
    <name evidence="5 6 8" type="primary">purK</name>
    <name evidence="8" type="ORF">GH754_17480</name>
</gene>
<dbReference type="GO" id="GO:0046872">
    <property type="term" value="F:metal ion binding"/>
    <property type="evidence" value="ECO:0007669"/>
    <property type="project" value="InterPro"/>
</dbReference>
<comment type="caution">
    <text evidence="8">The sequence shown here is derived from an EMBL/GenBank/DDBJ whole genome shotgun (WGS) entry which is preliminary data.</text>
</comment>
<evidence type="ECO:0000256" key="5">
    <source>
        <dbReference type="HAMAP-Rule" id="MF_01928"/>
    </source>
</evidence>
<dbReference type="FunFam" id="3.30.470.20:FF:000029">
    <property type="entry name" value="N5-carboxyaminoimidazole ribonucleotide synthase"/>
    <property type="match status" value="1"/>
</dbReference>
<dbReference type="SUPFAM" id="SSF52440">
    <property type="entry name" value="PreATP-grasp domain"/>
    <property type="match status" value="1"/>
</dbReference>
<dbReference type="Pfam" id="PF02222">
    <property type="entry name" value="ATP-grasp"/>
    <property type="match status" value="1"/>
</dbReference>
<dbReference type="InterPro" id="IPR011054">
    <property type="entry name" value="Rudment_hybrid_motif"/>
</dbReference>
<feature type="binding site" evidence="5">
    <location>
        <position position="212"/>
    </location>
    <ligand>
        <name>ATP</name>
        <dbReference type="ChEBI" id="CHEBI:30616"/>
    </ligand>
</feature>
<evidence type="ECO:0000256" key="3">
    <source>
        <dbReference type="ARBA" id="ARBA00022755"/>
    </source>
</evidence>
<dbReference type="InterPro" id="IPR011761">
    <property type="entry name" value="ATP-grasp"/>
</dbReference>
<dbReference type="NCBIfam" id="NF004679">
    <property type="entry name" value="PRK06019.1-5"/>
    <property type="match status" value="1"/>
</dbReference>
<evidence type="ECO:0000259" key="7">
    <source>
        <dbReference type="PROSITE" id="PS50975"/>
    </source>
</evidence>
<dbReference type="GO" id="GO:0005829">
    <property type="term" value="C:cytosol"/>
    <property type="evidence" value="ECO:0007669"/>
    <property type="project" value="TreeGrafter"/>
</dbReference>
<dbReference type="NCBIfam" id="NF004676">
    <property type="entry name" value="PRK06019.1-2"/>
    <property type="match status" value="1"/>
</dbReference>
<dbReference type="HAMAP" id="MF_01928">
    <property type="entry name" value="PurK"/>
    <property type="match status" value="1"/>
</dbReference>
<dbReference type="InterPro" id="IPR040686">
    <property type="entry name" value="PurK_C"/>
</dbReference>
<dbReference type="OrthoDB" id="9804625at2"/>
<evidence type="ECO:0000313" key="8">
    <source>
        <dbReference type="EMBL" id="MRG88050.1"/>
    </source>
</evidence>
<comment type="subunit">
    <text evidence="5 6">Homodimer.</text>
</comment>
<dbReference type="Proteomes" id="UP000480185">
    <property type="component" value="Unassembled WGS sequence"/>
</dbReference>
<reference evidence="8 9" key="1">
    <citation type="submission" date="2019-11" db="EMBL/GenBank/DDBJ databases">
        <authorList>
            <person name="Li J."/>
        </authorList>
    </citation>
    <scope>NUCLEOTIDE SEQUENCE [LARGE SCALE GENOMIC DNA]</scope>
    <source>
        <strain evidence="8 9">J4</strain>
    </source>
</reference>
<comment type="function">
    <text evidence="5">Catalyzes the ATP-dependent conversion of 5-aminoimidazole ribonucleotide (AIR) and HCO(3)(-) to N5-carboxyaminoimidazole ribonucleotide (N5-CAIR).</text>
</comment>
<dbReference type="Gene3D" id="3.30.470.20">
    <property type="entry name" value="ATP-grasp fold, B domain"/>
    <property type="match status" value="1"/>
</dbReference>
<dbReference type="Gene3D" id="3.40.50.20">
    <property type="match status" value="1"/>
</dbReference>